<feature type="domain" description="Glycosyltransferase 2-like" evidence="1">
    <location>
        <begin position="34"/>
        <end position="168"/>
    </location>
</feature>
<dbReference type="CDD" id="cd02511">
    <property type="entry name" value="Beta4Glucosyltransferase"/>
    <property type="match status" value="1"/>
</dbReference>
<dbReference type="PANTHER" id="PTHR43630">
    <property type="entry name" value="POLY-BETA-1,6-N-ACETYL-D-GLUCOSAMINE SYNTHASE"/>
    <property type="match status" value="1"/>
</dbReference>
<dbReference type="Gene3D" id="3.90.550.10">
    <property type="entry name" value="Spore Coat Polysaccharide Biosynthesis Protein SpsA, Chain A"/>
    <property type="match status" value="1"/>
</dbReference>
<dbReference type="InterPro" id="IPR001173">
    <property type="entry name" value="Glyco_trans_2-like"/>
</dbReference>
<sequence>MENITFSRDTVFVNWIANLDRRHFFDENFTIAAVIIVKDEERCIARCLDSINDYFDEIVIIDTGSKDDTLNILDSYSNNKIMVLEKKWEDDFSYVRNESLKTVKSDWIFVIDADEYLDENSYDFKKIIAMINAYSDADKNVFCPIIIDYDGNVSISVPRIFKNNNRFKYFGRVHEELRVYEQERFSLPLKIGLNIILRHDGYKKDIIEKKEKYKRNIRLDLINVEEEPDNPRWVYFLLREAKTTLSLQEYKNYITKHILKNQNAGIVIDNINDGEYTYGLLAQYAYKCLFDGFFSVAIDMAKILDELMPNNSDSVYIENYANIATCKQLEKECLRKLVVYRKNNNNNSIATDGMLHSEGNSEGKHIDYLLGCALFDTGHISRAIDYFDYLKGYFESDYLFNYYREFFSIVFGKV</sequence>
<dbReference type="AlphaFoldDB" id="A0A6M0LHT1"/>
<dbReference type="InterPro" id="IPR029044">
    <property type="entry name" value="Nucleotide-diphossugar_trans"/>
</dbReference>
<accession>A0A6M0LHT1</accession>
<reference evidence="2 3" key="2">
    <citation type="submission" date="2020-03" db="EMBL/GenBank/DDBJ databases">
        <title>Investigating the evolutionary divergence of the Butyrivibrio group.</title>
        <authorList>
            <person name="Skvortsov T."/>
            <person name="Santos F.G."/>
            <person name="Ting K.S."/>
            <person name="Creevey C.J."/>
        </authorList>
    </citation>
    <scope>NUCLEOTIDE SEQUENCE [LARGE SCALE GENOMIC DNA]</scope>
    <source>
        <strain evidence="2 3">MZ8</strain>
    </source>
</reference>
<dbReference type="PANTHER" id="PTHR43630:SF2">
    <property type="entry name" value="GLYCOSYLTRANSFERASE"/>
    <property type="match status" value="1"/>
</dbReference>
<protein>
    <submittedName>
        <fullName evidence="2">Glycosyltransferase family 2 protein</fullName>
    </submittedName>
</protein>
<proteinExistence type="predicted"/>
<name>A0A6M0LHT1_PSEXY</name>
<gene>
    <name evidence="2" type="ORF">F0Q01_06190</name>
</gene>
<dbReference type="RefSeq" id="WP_090487358.1">
    <property type="nucleotide sequence ID" value="NZ_VTVE01000001.1"/>
</dbReference>
<evidence type="ECO:0000259" key="1">
    <source>
        <dbReference type="Pfam" id="PF00535"/>
    </source>
</evidence>
<dbReference type="GO" id="GO:0016740">
    <property type="term" value="F:transferase activity"/>
    <property type="evidence" value="ECO:0007669"/>
    <property type="project" value="UniProtKB-KW"/>
</dbReference>
<organism evidence="2 3">
    <name type="scientific">Pseudobutyrivibrio xylanivorans</name>
    <dbReference type="NCBI Taxonomy" id="185007"/>
    <lineage>
        <taxon>Bacteria</taxon>
        <taxon>Bacillati</taxon>
        <taxon>Bacillota</taxon>
        <taxon>Clostridia</taxon>
        <taxon>Lachnospirales</taxon>
        <taxon>Lachnospiraceae</taxon>
        <taxon>Pseudobutyrivibrio</taxon>
    </lineage>
</organism>
<dbReference type="Pfam" id="PF00535">
    <property type="entry name" value="Glycos_transf_2"/>
    <property type="match status" value="1"/>
</dbReference>
<dbReference type="SUPFAM" id="SSF53448">
    <property type="entry name" value="Nucleotide-diphospho-sugar transferases"/>
    <property type="match status" value="1"/>
</dbReference>
<reference evidence="2 3" key="1">
    <citation type="submission" date="2019-09" db="EMBL/GenBank/DDBJ databases">
        <authorList>
            <person name="Pidcock S.E."/>
            <person name="Huws S.A."/>
        </authorList>
    </citation>
    <scope>NUCLEOTIDE SEQUENCE [LARGE SCALE GENOMIC DNA]</scope>
    <source>
        <strain evidence="2 3">MZ8</strain>
    </source>
</reference>
<dbReference type="Proteomes" id="UP000473091">
    <property type="component" value="Unassembled WGS sequence"/>
</dbReference>
<evidence type="ECO:0000313" key="2">
    <source>
        <dbReference type="EMBL" id="NEX01469.1"/>
    </source>
</evidence>
<evidence type="ECO:0000313" key="3">
    <source>
        <dbReference type="Proteomes" id="UP000473091"/>
    </source>
</evidence>
<keyword evidence="2" id="KW-0808">Transferase</keyword>
<dbReference type="EMBL" id="VTVE01000001">
    <property type="protein sequence ID" value="NEX01469.1"/>
    <property type="molecule type" value="Genomic_DNA"/>
</dbReference>
<comment type="caution">
    <text evidence="2">The sequence shown here is derived from an EMBL/GenBank/DDBJ whole genome shotgun (WGS) entry which is preliminary data.</text>
</comment>